<comment type="caution">
    <text evidence="2">The sequence shown here is derived from an EMBL/GenBank/DDBJ whole genome shotgun (WGS) entry which is preliminary data.</text>
</comment>
<reference evidence="2 3" key="1">
    <citation type="journal article" date="2013" name="Int. J. Syst. Evol. Microbiol.">
        <title>Marinoscillum luteum sp. nov., isolated from marine sediment.</title>
        <authorList>
            <person name="Cha I.T."/>
            <person name="Park S.J."/>
            <person name="Kim S.J."/>
            <person name="Kim J.G."/>
            <person name="Jung M.Y."/>
            <person name="Shin K.S."/>
            <person name="Kwon K.K."/>
            <person name="Yang S.H."/>
            <person name="Seo Y.S."/>
            <person name="Rhee S.K."/>
        </authorList>
    </citation>
    <scope>NUCLEOTIDE SEQUENCE [LARGE SCALE GENOMIC DNA]</scope>
    <source>
        <strain evidence="2 3">KCTC 23939</strain>
    </source>
</reference>
<accession>A0ABW7NE26</accession>
<feature type="chain" id="PRO_5047385084" description="Outer membrane protein beta-barrel domain-containing protein" evidence="1">
    <location>
        <begin position="20"/>
        <end position="150"/>
    </location>
</feature>
<organism evidence="2 3">
    <name type="scientific">Marinoscillum luteum</name>
    <dbReference type="NCBI Taxonomy" id="861051"/>
    <lineage>
        <taxon>Bacteria</taxon>
        <taxon>Pseudomonadati</taxon>
        <taxon>Bacteroidota</taxon>
        <taxon>Cytophagia</taxon>
        <taxon>Cytophagales</taxon>
        <taxon>Reichenbachiellaceae</taxon>
        <taxon>Marinoscillum</taxon>
    </lineage>
</organism>
<keyword evidence="3" id="KW-1185">Reference proteome</keyword>
<name>A0ABW7NE26_9BACT</name>
<evidence type="ECO:0000256" key="1">
    <source>
        <dbReference type="SAM" id="SignalP"/>
    </source>
</evidence>
<dbReference type="RefSeq" id="WP_159581427.1">
    <property type="nucleotide sequence ID" value="NZ_JBIPKE010000020.1"/>
</dbReference>
<feature type="signal peptide" evidence="1">
    <location>
        <begin position="1"/>
        <end position="19"/>
    </location>
</feature>
<dbReference type="EMBL" id="JBIPKE010000020">
    <property type="protein sequence ID" value="MFH6985597.1"/>
    <property type="molecule type" value="Genomic_DNA"/>
</dbReference>
<evidence type="ECO:0000313" key="2">
    <source>
        <dbReference type="EMBL" id="MFH6985597.1"/>
    </source>
</evidence>
<evidence type="ECO:0008006" key="4">
    <source>
        <dbReference type="Google" id="ProtNLM"/>
    </source>
</evidence>
<evidence type="ECO:0000313" key="3">
    <source>
        <dbReference type="Proteomes" id="UP001610063"/>
    </source>
</evidence>
<gene>
    <name evidence="2" type="ORF">ACHKAR_19250</name>
</gene>
<proteinExistence type="predicted"/>
<keyword evidence="1" id="KW-0732">Signal</keyword>
<dbReference type="Proteomes" id="UP001610063">
    <property type="component" value="Unassembled WGS sequence"/>
</dbReference>
<protein>
    <recommendedName>
        <fullName evidence="4">Outer membrane protein beta-barrel domain-containing protein</fullName>
    </recommendedName>
</protein>
<sequence>MKKLITFSIALLLAQAIYSQDITTKSYIEQTQVGNKLGTAIGYTFPCKVEIGGFYQKTADFMNAQEITERFYEKEFTGMYVNLPLKHYGKLNFDLNIRTGAVNGQNFAITPSILGSYSPVKAIKLGLGLGTRMFRPTLQASISIKISKFQ</sequence>